<name>A0ABQ5A6N4_9ASTR</name>
<dbReference type="Proteomes" id="UP001151760">
    <property type="component" value="Unassembled WGS sequence"/>
</dbReference>
<evidence type="ECO:0000313" key="1">
    <source>
        <dbReference type="EMBL" id="GJS98299.1"/>
    </source>
</evidence>
<protein>
    <submittedName>
        <fullName evidence="1">Uncharacterized protein</fullName>
    </submittedName>
</protein>
<proteinExistence type="predicted"/>
<gene>
    <name evidence="1" type="ORF">Tco_0819469</name>
</gene>
<reference evidence="1" key="1">
    <citation type="journal article" date="2022" name="Int. J. Mol. Sci.">
        <title>Draft Genome of Tanacetum Coccineum: Genomic Comparison of Closely Related Tanacetum-Family Plants.</title>
        <authorList>
            <person name="Yamashiro T."/>
            <person name="Shiraishi A."/>
            <person name="Nakayama K."/>
            <person name="Satake H."/>
        </authorList>
    </citation>
    <scope>NUCLEOTIDE SEQUENCE</scope>
</reference>
<evidence type="ECO:0000313" key="2">
    <source>
        <dbReference type="Proteomes" id="UP001151760"/>
    </source>
</evidence>
<keyword evidence="2" id="KW-1185">Reference proteome</keyword>
<organism evidence="1 2">
    <name type="scientific">Tanacetum coccineum</name>
    <dbReference type="NCBI Taxonomy" id="301880"/>
    <lineage>
        <taxon>Eukaryota</taxon>
        <taxon>Viridiplantae</taxon>
        <taxon>Streptophyta</taxon>
        <taxon>Embryophyta</taxon>
        <taxon>Tracheophyta</taxon>
        <taxon>Spermatophyta</taxon>
        <taxon>Magnoliopsida</taxon>
        <taxon>eudicotyledons</taxon>
        <taxon>Gunneridae</taxon>
        <taxon>Pentapetalae</taxon>
        <taxon>asterids</taxon>
        <taxon>campanulids</taxon>
        <taxon>Asterales</taxon>
        <taxon>Asteraceae</taxon>
        <taxon>Asteroideae</taxon>
        <taxon>Anthemideae</taxon>
        <taxon>Anthemidinae</taxon>
        <taxon>Tanacetum</taxon>
    </lineage>
</organism>
<sequence>MEEYIRLEEEKARKHGKVFNWETTKYAIVYNDAQTSKSDLLTELILIPQRINEFDLNGETSLFEYDEEEQNVLYFNDLFPINIIHPDDLKLEKDNDDNEIDIIQSLRYYKDGDCALMLRRPRAIRHMALPPRNLRHQYLRGLPDLMVEGLSARMLMEHRDAQGTVGFGAYWAKSAIPSYILIRDPILRLCHRLIACSIARTSQTPEKVTVTDLFYFRGLDIGSVNVPYLLARYLRLFVAGRKSGAHISGPKEASRLLRLVPLRPLRMLLLSMRVARLFRHPYRHLSSHHHLQLLLGLCHRGWPVRGCMTRSSTNELFTPYKEPEREFQSSRRHFKTLSLDELRSPDFNLLSNQEYSEEEEAETMAETMEQYMIFWFLTLD</sequence>
<reference evidence="1" key="2">
    <citation type="submission" date="2022-01" db="EMBL/GenBank/DDBJ databases">
        <authorList>
            <person name="Yamashiro T."/>
            <person name="Shiraishi A."/>
            <person name="Satake H."/>
            <person name="Nakayama K."/>
        </authorList>
    </citation>
    <scope>NUCLEOTIDE SEQUENCE</scope>
</reference>
<comment type="caution">
    <text evidence="1">The sequence shown here is derived from an EMBL/GenBank/DDBJ whole genome shotgun (WGS) entry which is preliminary data.</text>
</comment>
<dbReference type="EMBL" id="BQNB010012032">
    <property type="protein sequence ID" value="GJS98299.1"/>
    <property type="molecule type" value="Genomic_DNA"/>
</dbReference>
<accession>A0ABQ5A6N4</accession>